<feature type="region of interest" description="Disordered" evidence="1">
    <location>
        <begin position="260"/>
        <end position="633"/>
    </location>
</feature>
<dbReference type="InterPro" id="IPR001579">
    <property type="entry name" value="Glyco_hydro_18_chit_AS"/>
</dbReference>
<evidence type="ECO:0000313" key="4">
    <source>
        <dbReference type="Proteomes" id="UP001497600"/>
    </source>
</evidence>
<feature type="compositionally biased region" description="Polar residues" evidence="1">
    <location>
        <begin position="546"/>
        <end position="564"/>
    </location>
</feature>
<dbReference type="Pfam" id="PF08632">
    <property type="entry name" value="Zds_C"/>
    <property type="match status" value="1"/>
</dbReference>
<feature type="compositionally biased region" description="Low complexity" evidence="1">
    <location>
        <begin position="325"/>
        <end position="335"/>
    </location>
</feature>
<dbReference type="PANTHER" id="PTHR28089">
    <property type="entry name" value="PROTEIN ZDS1-RELATED"/>
    <property type="match status" value="1"/>
</dbReference>
<feature type="compositionally biased region" description="Low complexity" evidence="1">
    <location>
        <begin position="1006"/>
        <end position="1020"/>
    </location>
</feature>
<feature type="compositionally biased region" description="Polar residues" evidence="1">
    <location>
        <begin position="390"/>
        <end position="400"/>
    </location>
</feature>
<feature type="compositionally biased region" description="Acidic residues" evidence="1">
    <location>
        <begin position="179"/>
        <end position="188"/>
    </location>
</feature>
<dbReference type="SMART" id="SM01327">
    <property type="entry name" value="Zds_C"/>
    <property type="match status" value="1"/>
</dbReference>
<feature type="compositionally biased region" description="Low complexity" evidence="1">
    <location>
        <begin position="415"/>
        <end position="425"/>
    </location>
</feature>
<dbReference type="EMBL" id="OZ004259">
    <property type="protein sequence ID" value="CAK7916125.1"/>
    <property type="molecule type" value="Genomic_DNA"/>
</dbReference>
<gene>
    <name evidence="3" type="ORF">CAAN4_G02432</name>
</gene>
<feature type="region of interest" description="Disordered" evidence="1">
    <location>
        <begin position="163"/>
        <end position="233"/>
    </location>
</feature>
<feature type="compositionally biased region" description="Low complexity" evidence="1">
    <location>
        <begin position="191"/>
        <end position="216"/>
    </location>
</feature>
<dbReference type="InterPro" id="IPR040206">
    <property type="entry name" value="Zds1/2"/>
</dbReference>
<feature type="compositionally biased region" description="Polar residues" evidence="1">
    <location>
        <begin position="619"/>
        <end position="633"/>
    </location>
</feature>
<feature type="compositionally biased region" description="Polar residues" evidence="1">
    <location>
        <begin position="667"/>
        <end position="682"/>
    </location>
</feature>
<feature type="compositionally biased region" description="Basic residues" evidence="1">
    <location>
        <begin position="93"/>
        <end position="104"/>
    </location>
</feature>
<feature type="compositionally biased region" description="Basic residues" evidence="1">
    <location>
        <begin position="981"/>
        <end position="998"/>
    </location>
</feature>
<feature type="compositionally biased region" description="Polar residues" evidence="1">
    <location>
        <begin position="910"/>
        <end position="919"/>
    </location>
</feature>
<feature type="region of interest" description="Disordered" evidence="1">
    <location>
        <begin position="662"/>
        <end position="682"/>
    </location>
</feature>
<feature type="compositionally biased region" description="Low complexity" evidence="1">
    <location>
        <begin position="76"/>
        <end position="88"/>
    </location>
</feature>
<accession>A0ABP0EL29</accession>
<dbReference type="Proteomes" id="UP001497600">
    <property type="component" value="Chromosome G"/>
</dbReference>
<feature type="compositionally biased region" description="Low complexity" evidence="1">
    <location>
        <begin position="834"/>
        <end position="845"/>
    </location>
</feature>
<feature type="compositionally biased region" description="Basic and acidic residues" evidence="1">
    <location>
        <begin position="895"/>
        <end position="904"/>
    </location>
</feature>
<organism evidence="3 4">
    <name type="scientific">[Candida] anglica</name>
    <dbReference type="NCBI Taxonomy" id="148631"/>
    <lineage>
        <taxon>Eukaryota</taxon>
        <taxon>Fungi</taxon>
        <taxon>Dikarya</taxon>
        <taxon>Ascomycota</taxon>
        <taxon>Saccharomycotina</taxon>
        <taxon>Pichiomycetes</taxon>
        <taxon>Debaryomycetaceae</taxon>
        <taxon>Kurtzmaniella</taxon>
    </lineage>
</organism>
<feature type="compositionally biased region" description="Polar residues" evidence="1">
    <location>
        <begin position="217"/>
        <end position="229"/>
    </location>
</feature>
<feature type="compositionally biased region" description="Basic and acidic residues" evidence="1">
    <location>
        <begin position="66"/>
        <end position="75"/>
    </location>
</feature>
<feature type="compositionally biased region" description="Polar residues" evidence="1">
    <location>
        <begin position="864"/>
        <end position="879"/>
    </location>
</feature>
<proteinExistence type="predicted"/>
<feature type="domain" description="Protein Zds1 C-terminal" evidence="2">
    <location>
        <begin position="1148"/>
        <end position="1200"/>
    </location>
</feature>
<feature type="region of interest" description="Disordered" evidence="1">
    <location>
        <begin position="777"/>
        <end position="822"/>
    </location>
</feature>
<feature type="compositionally biased region" description="Polar residues" evidence="1">
    <location>
        <begin position="595"/>
        <end position="612"/>
    </location>
</feature>
<feature type="compositionally biased region" description="Basic residues" evidence="1">
    <location>
        <begin position="525"/>
        <end position="536"/>
    </location>
</feature>
<evidence type="ECO:0000259" key="2">
    <source>
        <dbReference type="SMART" id="SM01327"/>
    </source>
</evidence>
<dbReference type="PROSITE" id="PS01095">
    <property type="entry name" value="GH18_1"/>
    <property type="match status" value="1"/>
</dbReference>
<keyword evidence="4" id="KW-1185">Reference proteome</keyword>
<feature type="compositionally biased region" description="Polar residues" evidence="1">
    <location>
        <begin position="431"/>
        <end position="470"/>
    </location>
</feature>
<feature type="region of interest" description="Disordered" evidence="1">
    <location>
        <begin position="834"/>
        <end position="1029"/>
    </location>
</feature>
<feature type="region of interest" description="Disordered" evidence="1">
    <location>
        <begin position="51"/>
        <end position="105"/>
    </location>
</feature>
<dbReference type="PANTHER" id="PTHR28089:SF1">
    <property type="entry name" value="PROTEIN ZDS1-RELATED"/>
    <property type="match status" value="1"/>
</dbReference>
<feature type="compositionally biased region" description="Polar residues" evidence="1">
    <location>
        <begin position="786"/>
        <end position="797"/>
    </location>
</feature>
<sequence>MSSVNSYENAARDIEQEKKMVAALKRLSIGNMMNYDPDLPPEELDFQFSYDDVNISSQPQSESDDIGPHETDREVPMSAPAPTSMAPALARAKSLHRQQSRRKSSLISEEVFFDTEEDLVDTPLDPNELLWVPASLHPEVDPEQFKMHIKSTVDEIMEKKLKRGNSMSKRSSLILVEDRNDDDEESNIEEAPSTAPQVPTTPPTSTTSSPSPHHTQQLSGNPKRYSNPSLRDLTKELENLSKLAGMDSSDAVTLARTLSTSSLGYTEVEKQAFDEMNSPPNTKTSPERQESNGGAGTEQFDTPESPTRQRAERRYHRSQRDQTNYAQSQQYPYQEQQHHRSGLDQGQPLQHRRHNRPVNVPTAEHSSKSAAPLKRSRRLDYRKNTGPPGNLSSGSNLQQTKADKLSELRNNLQNSSLTTPSSTSSERTAKPSRSQNVKTNSYSQHQNRSSQMLFSYRNPNLPSGSNQQKVVSRDSPYPSSASTHGPIENQFHSRKVSPVGHQSRPESYQQQVNPDNSRPRQAPPHPRHSNKQHQQNRKSSQESLERAQSPNNSQYPQYGQQMPYNENMRHSKSPAYQPGSSRERHRESKVHRTHSPGNPQQLPSQVHTQQQYQHRHVQPDSQIQKSPLQKVNNKSKELNQNLDLLRSEINEFKESLHKTDPIPMQNVEHTPTTTPDINITQDPDFSFDASYQDVSYEDSLGMEKEVLKELHEEKNGVLGDLNKGDYLETEVDDNVMTSPNLDKVSTKEFEITNNSQGNEQPQEVVPTEVERLHTVYEADTSDKRQGGQQEESITPKTSPRKKKTFGLLGNSENKAHIGGVPSGSAVNAAVTAVAAATASTTDTPTNGKSLKKKKSWTWLKERAVSTSAVESTSNNQQESHSAKKLSPRSISNPETENRDKESVVSDRVSNESARTQESGGSIGKENMISKLFKKKKSTPTSVPAILEEDIPQKESSLQSSGVTVDYESDVESKVSKASSQSKKKSSGGLFKKKSKGKKDKTSIPQSRSNNSINSYISNKSQEPEVHSGGDEFEQIAISQEKEKSYPKKSIIAKLKSGVKSEEREQPIEHIISEVREEEYGHEIDGVDVDMEVEMGTGNTQEVTEVENTPQTTLDVQEKLKKSIKRHSRANQPLEFTDSAFGFPLPPPSQSTLVMLDYRFPVHVERAIYRLSHLKLANPKRSLREQVLLSNFMYAYLNLVDHTLHLEQQLSNTPEVSDATTTENVDDILLDEQMLFSSEEPISAEDEFEGETITIDLDVADVHNMSHLET</sequence>
<evidence type="ECO:0000313" key="3">
    <source>
        <dbReference type="EMBL" id="CAK7916125.1"/>
    </source>
</evidence>
<reference evidence="3 4" key="1">
    <citation type="submission" date="2024-01" db="EMBL/GenBank/DDBJ databases">
        <authorList>
            <consortium name="Genoscope - CEA"/>
            <person name="William W."/>
        </authorList>
    </citation>
    <scope>NUCLEOTIDE SEQUENCE [LARGE SCALE GENOMIC DNA]</scope>
    <source>
        <strain evidence="3 4">29B2s-10</strain>
    </source>
</reference>
<evidence type="ECO:0000256" key="1">
    <source>
        <dbReference type="SAM" id="MobiDB-lite"/>
    </source>
</evidence>
<protein>
    <recommendedName>
        <fullName evidence="2">Protein Zds1 C-terminal domain-containing protein</fullName>
    </recommendedName>
</protein>
<feature type="compositionally biased region" description="Polar residues" evidence="1">
    <location>
        <begin position="953"/>
        <end position="962"/>
    </location>
</feature>
<dbReference type="InterPro" id="IPR013941">
    <property type="entry name" value="ZDS1_C"/>
</dbReference>
<name>A0ABP0EL29_9ASCO</name>
<feature type="compositionally biased region" description="Polar residues" evidence="1">
    <location>
        <begin position="505"/>
        <end position="516"/>
    </location>
</feature>